<proteinExistence type="predicted"/>
<protein>
    <recommendedName>
        <fullName evidence="1">N-acetyltransferase domain-containing protein</fullName>
    </recommendedName>
</protein>
<evidence type="ECO:0000313" key="2">
    <source>
        <dbReference type="EMBL" id="NMB91877.1"/>
    </source>
</evidence>
<dbReference type="AlphaFoldDB" id="A0A7X9E7E3"/>
<sequence>MKIHRVNFDVEAVEALSLEFFPEQQRDDFLRNVRNLLCVSGSELCKDKLLGRGADLYTIRDNNVLVGVLLNKFYVWDIIEPQLFFHLHCEDCSFISLASFGSFFPSCNQRNIVGELAYYMVKPQFRGNGFGEQLFKFSLEEFKRLLGKNDVFFTLAMGCFCGQSTGPSLQKYLLDLEEKENGLKPNGEVIIRGMPVETSKILSRFDLSLDSLVPAEKAMATLKLSEKYGLLFKGYSKNLSLLFVGKI</sequence>
<dbReference type="EMBL" id="JAAZNV010000012">
    <property type="protein sequence ID" value="NMB91877.1"/>
    <property type="molecule type" value="Genomic_DNA"/>
</dbReference>
<accession>A0A7X9E7E3</accession>
<comment type="caution">
    <text evidence="2">The sequence shown here is derived from an EMBL/GenBank/DDBJ whole genome shotgun (WGS) entry which is preliminary data.</text>
</comment>
<dbReference type="Gene3D" id="3.40.630.30">
    <property type="match status" value="1"/>
</dbReference>
<evidence type="ECO:0000259" key="1">
    <source>
        <dbReference type="Pfam" id="PF00583"/>
    </source>
</evidence>
<dbReference type="SUPFAM" id="SSF55729">
    <property type="entry name" value="Acyl-CoA N-acyltransferases (Nat)"/>
    <property type="match status" value="1"/>
</dbReference>
<dbReference type="Proteomes" id="UP000590542">
    <property type="component" value="Unassembled WGS sequence"/>
</dbReference>
<organism evidence="2 3">
    <name type="scientific">candidate division WWE3 bacterium</name>
    <dbReference type="NCBI Taxonomy" id="2053526"/>
    <lineage>
        <taxon>Bacteria</taxon>
        <taxon>Katanobacteria</taxon>
    </lineage>
</organism>
<dbReference type="InterPro" id="IPR016181">
    <property type="entry name" value="Acyl_CoA_acyltransferase"/>
</dbReference>
<name>A0A7X9E7E3_UNCKA</name>
<dbReference type="Pfam" id="PF00583">
    <property type="entry name" value="Acetyltransf_1"/>
    <property type="match status" value="1"/>
</dbReference>
<dbReference type="InterPro" id="IPR000182">
    <property type="entry name" value="GNAT_dom"/>
</dbReference>
<dbReference type="GO" id="GO:0016747">
    <property type="term" value="F:acyltransferase activity, transferring groups other than amino-acyl groups"/>
    <property type="evidence" value="ECO:0007669"/>
    <property type="project" value="InterPro"/>
</dbReference>
<evidence type="ECO:0000313" key="3">
    <source>
        <dbReference type="Proteomes" id="UP000590542"/>
    </source>
</evidence>
<feature type="domain" description="N-acetyltransferase" evidence="1">
    <location>
        <begin position="85"/>
        <end position="148"/>
    </location>
</feature>
<reference evidence="2 3" key="1">
    <citation type="journal article" date="2020" name="Biotechnol. Biofuels">
        <title>New insights from the biogas microbiome by comprehensive genome-resolved metagenomics of nearly 1600 species originating from multiple anaerobic digesters.</title>
        <authorList>
            <person name="Campanaro S."/>
            <person name="Treu L."/>
            <person name="Rodriguez-R L.M."/>
            <person name="Kovalovszki A."/>
            <person name="Ziels R.M."/>
            <person name="Maus I."/>
            <person name="Zhu X."/>
            <person name="Kougias P.G."/>
            <person name="Basile A."/>
            <person name="Luo G."/>
            <person name="Schluter A."/>
            <person name="Konstantinidis K.T."/>
            <person name="Angelidaki I."/>
        </authorList>
    </citation>
    <scope>NUCLEOTIDE SEQUENCE [LARGE SCALE GENOMIC DNA]</scope>
    <source>
        <strain evidence="2">AS27yjCOA_202</strain>
    </source>
</reference>
<gene>
    <name evidence="2" type="ORF">GYA37_03470</name>
</gene>